<dbReference type="InterPro" id="IPR029033">
    <property type="entry name" value="His_PPase_superfam"/>
</dbReference>
<dbReference type="EMBL" id="JAHHHD010000045">
    <property type="protein sequence ID" value="MBW4661784.1"/>
    <property type="molecule type" value="Genomic_DNA"/>
</dbReference>
<dbReference type="Pfam" id="PF00300">
    <property type="entry name" value="His_Phos_1"/>
    <property type="match status" value="1"/>
</dbReference>
<protein>
    <submittedName>
        <fullName evidence="4">Histidine phosphatase family protein</fullName>
    </submittedName>
</protein>
<feature type="active site" description="Tele-phosphohistidine intermediate" evidence="1">
    <location>
        <position position="11"/>
    </location>
</feature>
<dbReference type="Gene3D" id="3.40.50.1240">
    <property type="entry name" value="Phosphoglycerate mutase-like"/>
    <property type="match status" value="1"/>
</dbReference>
<dbReference type="SUPFAM" id="SSF53254">
    <property type="entry name" value="Phosphoglycerate mutase-like"/>
    <property type="match status" value="1"/>
</dbReference>
<dbReference type="CDD" id="cd07067">
    <property type="entry name" value="HP_PGM_like"/>
    <property type="match status" value="1"/>
</dbReference>
<dbReference type="PANTHER" id="PTHR48100:SF10">
    <property type="entry name" value="2-CARBOXY-D-ARABINITOL-1-PHOSPHATASE-RELATED"/>
    <property type="match status" value="1"/>
</dbReference>
<reference evidence="4" key="2">
    <citation type="journal article" date="2022" name="Microbiol. Resour. Announc.">
        <title>Metagenome Sequencing to Explore Phylogenomics of Terrestrial Cyanobacteria.</title>
        <authorList>
            <person name="Ward R.D."/>
            <person name="Stajich J.E."/>
            <person name="Johansen J.R."/>
            <person name="Huntemann M."/>
            <person name="Clum A."/>
            <person name="Foster B."/>
            <person name="Foster B."/>
            <person name="Roux S."/>
            <person name="Palaniappan K."/>
            <person name="Varghese N."/>
            <person name="Mukherjee S."/>
            <person name="Reddy T.B.K."/>
            <person name="Daum C."/>
            <person name="Copeland A."/>
            <person name="Chen I.A."/>
            <person name="Ivanova N.N."/>
            <person name="Kyrpides N.C."/>
            <person name="Shapiro N."/>
            <person name="Eloe-Fadrosh E.A."/>
            <person name="Pietrasiak N."/>
        </authorList>
    </citation>
    <scope>NUCLEOTIDE SEQUENCE</scope>
    <source>
        <strain evidence="4">UHER 2000/2452</strain>
    </source>
</reference>
<evidence type="ECO:0000313" key="5">
    <source>
        <dbReference type="Proteomes" id="UP000757435"/>
    </source>
</evidence>
<proteinExistence type="predicted"/>
<reference evidence="4" key="1">
    <citation type="submission" date="2021-05" db="EMBL/GenBank/DDBJ databases">
        <authorList>
            <person name="Pietrasiak N."/>
            <person name="Ward R."/>
            <person name="Stajich J.E."/>
            <person name="Kurbessoian T."/>
        </authorList>
    </citation>
    <scope>NUCLEOTIDE SEQUENCE</scope>
    <source>
        <strain evidence="4">UHER 2000/2452</strain>
    </source>
</reference>
<feature type="active site" description="Proton donor/acceptor" evidence="1">
    <location>
        <position position="88"/>
    </location>
</feature>
<gene>
    <name evidence="4" type="ORF">KME15_24205</name>
</gene>
<evidence type="ECO:0000313" key="4">
    <source>
        <dbReference type="EMBL" id="MBW4661784.1"/>
    </source>
</evidence>
<dbReference type="GO" id="GO:0016791">
    <property type="term" value="F:phosphatase activity"/>
    <property type="evidence" value="ECO:0007669"/>
    <property type="project" value="TreeGrafter"/>
</dbReference>
<dbReference type="AlphaFoldDB" id="A0A951QFP1"/>
<feature type="site" description="Transition state stabilizer" evidence="3">
    <location>
        <position position="173"/>
    </location>
</feature>
<evidence type="ECO:0000256" key="1">
    <source>
        <dbReference type="PIRSR" id="PIRSR613078-1"/>
    </source>
</evidence>
<dbReference type="SMART" id="SM00855">
    <property type="entry name" value="PGAM"/>
    <property type="match status" value="1"/>
</dbReference>
<sequence length="379" mass="42027">MLPTRVILVRHGRSTFNEQGRYQGSSDTAELTESGMIAARQVGKALRDVAIDALYVSPLKRVQQTVDSILQGMEREIPSIHTCSLLREIDLPAWEGMPFKTVREEYAADYRCWKLRPHEFQMVEPSGYHAAHGATALATRPRYPVLDLYDRAQQFWQDVLPRHAGQTLLIVSHGGTNHALISQAIGLPAAQHHCLQQSNCGISELIFTHPDRPATLTAMNLTHSLGESLPKLKEGKQGIRLILLPSGDISPTLVDAMRDIAIDFSISSDAAQVNLQKVLQNHPQAVQLHIASDDSLLGWQQALANHSASESHPAPLVTGLVMAETSVLQQFIAKTLAFPQTHYPRISLCFNTLTVLHYPAIEHFPILQSLNFHLPLRSI</sequence>
<dbReference type="InterPro" id="IPR013078">
    <property type="entry name" value="His_Pase_superF_clade-1"/>
</dbReference>
<organism evidence="4 5">
    <name type="scientific">Drouetiella hepatica Uher 2000/2452</name>
    <dbReference type="NCBI Taxonomy" id="904376"/>
    <lineage>
        <taxon>Bacteria</taxon>
        <taxon>Bacillati</taxon>
        <taxon>Cyanobacteriota</taxon>
        <taxon>Cyanophyceae</taxon>
        <taxon>Oculatellales</taxon>
        <taxon>Oculatellaceae</taxon>
        <taxon>Drouetiella</taxon>
    </lineage>
</organism>
<evidence type="ECO:0000256" key="2">
    <source>
        <dbReference type="PIRSR" id="PIRSR613078-2"/>
    </source>
</evidence>
<feature type="binding site" evidence="2">
    <location>
        <begin position="10"/>
        <end position="17"/>
    </location>
    <ligand>
        <name>substrate</name>
    </ligand>
</feature>
<comment type="caution">
    <text evidence="4">The sequence shown here is derived from an EMBL/GenBank/DDBJ whole genome shotgun (WGS) entry which is preliminary data.</text>
</comment>
<accession>A0A951QFP1</accession>
<dbReference type="InterPro" id="IPR050275">
    <property type="entry name" value="PGM_Phosphatase"/>
</dbReference>
<feature type="binding site" evidence="2">
    <location>
        <position position="61"/>
    </location>
    <ligand>
        <name>substrate</name>
    </ligand>
</feature>
<dbReference type="Proteomes" id="UP000757435">
    <property type="component" value="Unassembled WGS sequence"/>
</dbReference>
<name>A0A951QFP1_9CYAN</name>
<evidence type="ECO:0000256" key="3">
    <source>
        <dbReference type="PIRSR" id="PIRSR613078-3"/>
    </source>
</evidence>
<dbReference type="PANTHER" id="PTHR48100">
    <property type="entry name" value="BROAD-SPECIFICITY PHOSPHATASE YOR283W-RELATED"/>
    <property type="match status" value="1"/>
</dbReference>